<proteinExistence type="predicted"/>
<protein>
    <submittedName>
        <fullName evidence="1">Uncharacterized protein</fullName>
    </submittedName>
</protein>
<organism evidence="1">
    <name type="scientific">mine drainage metagenome</name>
    <dbReference type="NCBI Taxonomy" id="410659"/>
    <lineage>
        <taxon>unclassified sequences</taxon>
        <taxon>metagenomes</taxon>
        <taxon>ecological metagenomes</taxon>
    </lineage>
</organism>
<reference evidence="1" key="1">
    <citation type="submission" date="2009-10" db="EMBL/GenBank/DDBJ databases">
        <title>Diversity of trophic interactions inside an arsenic-rich microbial ecosystem.</title>
        <authorList>
            <person name="Bertin P.N."/>
            <person name="Heinrich-Salmeron A."/>
            <person name="Pelletier E."/>
            <person name="Goulhen-Chollet F."/>
            <person name="Arsene-Ploetze F."/>
            <person name="Gallien S."/>
            <person name="Calteau A."/>
            <person name="Vallenet D."/>
            <person name="Casiot C."/>
            <person name="Chane-Woon-Ming B."/>
            <person name="Giloteaux L."/>
            <person name="Barakat M."/>
            <person name="Bonnefoy V."/>
            <person name="Bruneel O."/>
            <person name="Chandler M."/>
            <person name="Cleiss J."/>
            <person name="Duran R."/>
            <person name="Elbaz-Poulichet F."/>
            <person name="Fonknechten N."/>
            <person name="Lauga B."/>
            <person name="Mornico D."/>
            <person name="Ortet P."/>
            <person name="Schaeffer C."/>
            <person name="Siguier P."/>
            <person name="Alexander Thil Smith A."/>
            <person name="Van Dorsselaer A."/>
            <person name="Weissenbach J."/>
            <person name="Medigue C."/>
            <person name="Le Paslier D."/>
        </authorList>
    </citation>
    <scope>NUCLEOTIDE SEQUENCE</scope>
</reference>
<sequence>MWFSDLNGIFRQIGQLIDKLRGIAIEKDFLADHDALTGLPNRQGLLEHLKKFNLHGAESIGDLLGQWCVRPTCVHPTWLRLFPAYGASC</sequence>
<accession>E6PSD9</accession>
<dbReference type="EMBL" id="CABM01000048">
    <property type="protein sequence ID" value="CBH97846.1"/>
    <property type="molecule type" value="Genomic_DNA"/>
</dbReference>
<gene>
    <name evidence="1" type="ORF">CARN2_3322</name>
</gene>
<evidence type="ECO:0000313" key="1">
    <source>
        <dbReference type="EMBL" id="CBH97846.1"/>
    </source>
</evidence>
<name>E6PSD9_9ZZZZ</name>
<dbReference type="AlphaFoldDB" id="E6PSD9"/>
<comment type="caution">
    <text evidence="1">The sequence shown here is derived from an EMBL/GenBank/DDBJ whole genome shotgun (WGS) entry which is preliminary data.</text>
</comment>